<accession>A0A7V2T2R1</accession>
<comment type="caution">
    <text evidence="1">The sequence shown here is derived from an EMBL/GenBank/DDBJ whole genome shotgun (WGS) entry which is preliminary data.</text>
</comment>
<sequence>MDAEALNRISELNGVVGVTLADAYGELLFTSIDDEALNEFIAFLPGITPVIEDGLSLGKIHGVTLKGSHESNLAVFIGSEQSLTVQSETRSSIQALMKQVKEII</sequence>
<evidence type="ECO:0000313" key="1">
    <source>
        <dbReference type="EMBL" id="HFC92364.1"/>
    </source>
</evidence>
<protein>
    <recommendedName>
        <fullName evidence="2">Roadblock/LAMTOR2 domain-containing protein</fullName>
    </recommendedName>
</protein>
<proteinExistence type="predicted"/>
<name>A0A7V2T2R1_LEUMU</name>
<evidence type="ECO:0008006" key="2">
    <source>
        <dbReference type="Google" id="ProtNLM"/>
    </source>
</evidence>
<gene>
    <name evidence="1" type="ORF">ENJ51_06075</name>
</gene>
<dbReference type="EMBL" id="DRMS01000230">
    <property type="protein sequence ID" value="HFC92364.1"/>
    <property type="molecule type" value="Genomic_DNA"/>
</dbReference>
<dbReference type="AlphaFoldDB" id="A0A7V2T2R1"/>
<dbReference type="Proteomes" id="UP000885750">
    <property type="component" value="Unassembled WGS sequence"/>
</dbReference>
<organism evidence="1">
    <name type="scientific">Leucothrix mucor</name>
    <dbReference type="NCBI Taxonomy" id="45248"/>
    <lineage>
        <taxon>Bacteria</taxon>
        <taxon>Pseudomonadati</taxon>
        <taxon>Pseudomonadota</taxon>
        <taxon>Gammaproteobacteria</taxon>
        <taxon>Thiotrichales</taxon>
        <taxon>Thiotrichaceae</taxon>
        <taxon>Leucothrix</taxon>
    </lineage>
</organism>
<reference evidence="1" key="1">
    <citation type="journal article" date="2020" name="mSystems">
        <title>Genome- and Community-Level Interaction Insights into Carbon Utilization and Element Cycling Functions of Hydrothermarchaeota in Hydrothermal Sediment.</title>
        <authorList>
            <person name="Zhou Z."/>
            <person name="Liu Y."/>
            <person name="Xu W."/>
            <person name="Pan J."/>
            <person name="Luo Z.H."/>
            <person name="Li M."/>
        </authorList>
    </citation>
    <scope>NUCLEOTIDE SEQUENCE [LARGE SCALE GENOMIC DNA]</scope>
    <source>
        <strain evidence="1">HyVt-493</strain>
    </source>
</reference>